<dbReference type="Proteomes" id="UP001497516">
    <property type="component" value="Chromosome 9"/>
</dbReference>
<name>A0AAV2GXN1_9ROSI</name>
<dbReference type="GO" id="GO:0008324">
    <property type="term" value="F:monoatomic cation transmembrane transporter activity"/>
    <property type="evidence" value="ECO:0007669"/>
    <property type="project" value="InterPro"/>
</dbReference>
<feature type="transmembrane region" description="Helical" evidence="9">
    <location>
        <begin position="114"/>
        <end position="136"/>
    </location>
</feature>
<evidence type="ECO:0000256" key="1">
    <source>
        <dbReference type="ARBA" id="ARBA00004141"/>
    </source>
</evidence>
<keyword evidence="3" id="KW-0813">Transport</keyword>
<evidence type="ECO:0000313" key="10">
    <source>
        <dbReference type="EMBL" id="CAL1414050.1"/>
    </source>
</evidence>
<evidence type="ECO:0000256" key="5">
    <source>
        <dbReference type="ARBA" id="ARBA00022989"/>
    </source>
</evidence>
<dbReference type="PANTHER" id="PTHR31064:SF38">
    <property type="entry name" value="CATION TRANSPORTER HKT1_4-RELATED"/>
    <property type="match status" value="1"/>
</dbReference>
<keyword evidence="5 9" id="KW-1133">Transmembrane helix</keyword>
<keyword evidence="7 9" id="KW-0472">Membrane</keyword>
<protein>
    <submittedName>
        <fullName evidence="10">Uncharacterized protein</fullName>
    </submittedName>
</protein>
<feature type="transmembrane region" description="Helical" evidence="9">
    <location>
        <begin position="408"/>
        <end position="428"/>
    </location>
</feature>
<evidence type="ECO:0000256" key="9">
    <source>
        <dbReference type="SAM" id="Phobius"/>
    </source>
</evidence>
<proteinExistence type="inferred from homology"/>
<comment type="similarity">
    <text evidence="2">Belongs to the TrkH potassium transport family. HKT (TC 2.A.38.3) subfamily.</text>
</comment>
<reference evidence="10 11" key="1">
    <citation type="submission" date="2024-04" db="EMBL/GenBank/DDBJ databases">
        <authorList>
            <person name="Fracassetti M."/>
        </authorList>
    </citation>
    <scope>NUCLEOTIDE SEQUENCE [LARGE SCALE GENOMIC DNA]</scope>
</reference>
<feature type="transmembrane region" description="Helical" evidence="9">
    <location>
        <begin position="53"/>
        <end position="74"/>
    </location>
</feature>
<dbReference type="Pfam" id="PF02386">
    <property type="entry name" value="TrkH"/>
    <property type="match status" value="1"/>
</dbReference>
<dbReference type="InterPro" id="IPR051143">
    <property type="entry name" value="TrkH_K-transport"/>
</dbReference>
<keyword evidence="11" id="KW-1185">Reference proteome</keyword>
<dbReference type="GO" id="GO:0030001">
    <property type="term" value="P:metal ion transport"/>
    <property type="evidence" value="ECO:0007669"/>
    <property type="project" value="UniProtKB-ARBA"/>
</dbReference>
<evidence type="ECO:0000256" key="6">
    <source>
        <dbReference type="ARBA" id="ARBA00023065"/>
    </source>
</evidence>
<evidence type="ECO:0000256" key="7">
    <source>
        <dbReference type="ARBA" id="ARBA00023136"/>
    </source>
</evidence>
<accession>A0AAV2GXN1</accession>
<feature type="region of interest" description="Disordered" evidence="8">
    <location>
        <begin position="156"/>
        <end position="179"/>
    </location>
</feature>
<keyword evidence="6" id="KW-0406">Ion transport</keyword>
<feature type="transmembrane region" description="Helical" evidence="9">
    <location>
        <begin position="511"/>
        <end position="533"/>
    </location>
</feature>
<dbReference type="AlphaFoldDB" id="A0AAV2GXN1"/>
<feature type="transmembrane region" description="Helical" evidence="9">
    <location>
        <begin position="222"/>
        <end position="248"/>
    </location>
</feature>
<feature type="transmembrane region" description="Helical" evidence="9">
    <location>
        <begin position="260"/>
        <end position="282"/>
    </location>
</feature>
<keyword evidence="4 9" id="KW-0812">Transmembrane</keyword>
<comment type="subcellular location">
    <subcellularLocation>
        <location evidence="1">Membrane</location>
        <topology evidence="1">Multi-pass membrane protein</topology>
    </subcellularLocation>
</comment>
<dbReference type="GO" id="GO:0005886">
    <property type="term" value="C:plasma membrane"/>
    <property type="evidence" value="ECO:0007669"/>
    <property type="project" value="TreeGrafter"/>
</dbReference>
<dbReference type="InterPro" id="IPR003445">
    <property type="entry name" value="Cat_transpt"/>
</dbReference>
<organism evidence="10 11">
    <name type="scientific">Linum trigynum</name>
    <dbReference type="NCBI Taxonomy" id="586398"/>
    <lineage>
        <taxon>Eukaryota</taxon>
        <taxon>Viridiplantae</taxon>
        <taxon>Streptophyta</taxon>
        <taxon>Embryophyta</taxon>
        <taxon>Tracheophyta</taxon>
        <taxon>Spermatophyta</taxon>
        <taxon>Magnoliopsida</taxon>
        <taxon>eudicotyledons</taxon>
        <taxon>Gunneridae</taxon>
        <taxon>Pentapetalae</taxon>
        <taxon>rosids</taxon>
        <taxon>fabids</taxon>
        <taxon>Malpighiales</taxon>
        <taxon>Linaceae</taxon>
        <taxon>Linum</taxon>
    </lineage>
</organism>
<sequence>MATKFNWSATNKFIHRLRHSCSSSLTHLAGFGRSSMYPMTCFYRFLAVRVNSLFTHLCYFLSLSFVGYCFLKSLDTRRGAEVPRSIDFFFTAVSTATDSSMSTVEMEVFSDSQLLFMTFLMFVGGEVFVSLVGLVVKTSRMKKSWMTQNDDRVIPTTITRMSERGGGDDPTSTPRGGDLELSVVPSDHHSIGKEEDDDDDEISSSMSLDDGGRIFEYKSVQFLCYVVLSYLVAIHILGVSVLSMYLALSSSARDVLREKGLKSFTFSLFTTVSTFASCGFLPTNENMIVFRKNAIMQLILIPQVLFGNTLFPPCLRLCVWAAGKLRKRNSDRSEHLLRNTRRVGFYHLLPGRESAYLAATVAGFVAVQLALFCGTDWRSEGLEGMNPAEKLTGALFLTVNSRHSGESIVDLATVSTASLVVFVVMMYLPPYTSFLPTTGGEEEKDRTKIQMTGDSYNDNTTGQIVISYKHKNNSNRFMENVVVSQLSFLAIFVVLICITERHSMKEDPLNFSIFNIVLEVISAYGNVGFSMGYSCQRRINPSGGGGDCRDKFTGLSGRWSDEGKVVLILVMLFGRLKKFNMAGGKAWKLL</sequence>
<dbReference type="PANTHER" id="PTHR31064">
    <property type="entry name" value="POTASSIUM TRANSPORT PROTEIN DDB_G0292412-RELATED"/>
    <property type="match status" value="1"/>
</dbReference>
<evidence type="ECO:0000256" key="3">
    <source>
        <dbReference type="ARBA" id="ARBA00022448"/>
    </source>
</evidence>
<dbReference type="EMBL" id="OZ034822">
    <property type="protein sequence ID" value="CAL1414050.1"/>
    <property type="molecule type" value="Genomic_DNA"/>
</dbReference>
<evidence type="ECO:0000256" key="4">
    <source>
        <dbReference type="ARBA" id="ARBA00022692"/>
    </source>
</evidence>
<evidence type="ECO:0000313" key="11">
    <source>
        <dbReference type="Proteomes" id="UP001497516"/>
    </source>
</evidence>
<feature type="transmembrane region" description="Helical" evidence="9">
    <location>
        <begin position="481"/>
        <end position="499"/>
    </location>
</feature>
<evidence type="ECO:0000256" key="8">
    <source>
        <dbReference type="SAM" id="MobiDB-lite"/>
    </source>
</evidence>
<evidence type="ECO:0000256" key="2">
    <source>
        <dbReference type="ARBA" id="ARBA00010864"/>
    </source>
</evidence>
<gene>
    <name evidence="10" type="ORF">LTRI10_LOCUS53237</name>
</gene>